<evidence type="ECO:0000313" key="3">
    <source>
        <dbReference type="Proteomes" id="UP000026962"/>
    </source>
</evidence>
<accession>A0A0E0KKG3</accession>
<feature type="transmembrane region" description="Helical" evidence="1">
    <location>
        <begin position="22"/>
        <end position="42"/>
    </location>
</feature>
<dbReference type="EnsemblPlants" id="OPUNC03G35190.1">
    <property type="protein sequence ID" value="OPUNC03G35190.1"/>
    <property type="gene ID" value="OPUNC03G35190"/>
</dbReference>
<keyword evidence="1" id="KW-1133">Transmembrane helix</keyword>
<dbReference type="AlphaFoldDB" id="A0A0E0KKG3"/>
<dbReference type="Proteomes" id="UP000026962">
    <property type="component" value="Chromosome 3"/>
</dbReference>
<keyword evidence="3" id="KW-1185">Reference proteome</keyword>
<keyword evidence="1" id="KW-0472">Membrane</keyword>
<evidence type="ECO:0000313" key="2">
    <source>
        <dbReference type="EnsemblPlants" id="OPUNC03G35190.1"/>
    </source>
</evidence>
<reference evidence="2" key="1">
    <citation type="submission" date="2015-04" db="UniProtKB">
        <authorList>
            <consortium name="EnsemblPlants"/>
        </authorList>
    </citation>
    <scope>IDENTIFICATION</scope>
</reference>
<reference evidence="2" key="2">
    <citation type="submission" date="2018-05" db="EMBL/GenBank/DDBJ databases">
        <title>OpunRS2 (Oryza punctata Reference Sequence Version 2).</title>
        <authorList>
            <person name="Zhang J."/>
            <person name="Kudrna D."/>
            <person name="Lee S."/>
            <person name="Talag J."/>
            <person name="Welchert J."/>
            <person name="Wing R.A."/>
        </authorList>
    </citation>
    <scope>NUCLEOTIDE SEQUENCE [LARGE SCALE GENOMIC DNA]</scope>
</reference>
<dbReference type="HOGENOM" id="CLU_2337253_0_0_1"/>
<keyword evidence="1" id="KW-0812">Transmembrane</keyword>
<proteinExistence type="predicted"/>
<organism evidence="2">
    <name type="scientific">Oryza punctata</name>
    <name type="common">Red rice</name>
    <dbReference type="NCBI Taxonomy" id="4537"/>
    <lineage>
        <taxon>Eukaryota</taxon>
        <taxon>Viridiplantae</taxon>
        <taxon>Streptophyta</taxon>
        <taxon>Embryophyta</taxon>
        <taxon>Tracheophyta</taxon>
        <taxon>Spermatophyta</taxon>
        <taxon>Magnoliopsida</taxon>
        <taxon>Liliopsida</taxon>
        <taxon>Poales</taxon>
        <taxon>Poaceae</taxon>
        <taxon>BOP clade</taxon>
        <taxon>Oryzoideae</taxon>
        <taxon>Oryzeae</taxon>
        <taxon>Oryzinae</taxon>
        <taxon>Oryza</taxon>
    </lineage>
</organism>
<name>A0A0E0KKG3_ORYPU</name>
<dbReference type="Gramene" id="OPUNC03G35190.1">
    <property type="protein sequence ID" value="OPUNC03G35190.1"/>
    <property type="gene ID" value="OPUNC03G35190"/>
</dbReference>
<protein>
    <submittedName>
        <fullName evidence="2">Uncharacterized protein</fullName>
    </submittedName>
</protein>
<evidence type="ECO:0000256" key="1">
    <source>
        <dbReference type="SAM" id="Phobius"/>
    </source>
</evidence>
<sequence>MKNLPGCARLLVLPDFHMFSPIFYSVTLLHVIVEYNLPILLLEEAESRMSILIDKGSIRHINSRSDSSRKRMSFPALYIQLDPKAVVKSVLFEKGKAP</sequence>